<dbReference type="SUPFAM" id="SSF52799">
    <property type="entry name" value="(Phosphotyrosine protein) phosphatases II"/>
    <property type="match status" value="1"/>
</dbReference>
<keyword evidence="3" id="KW-1185">Reference proteome</keyword>
<dbReference type="RefSeq" id="WP_413273955.1">
    <property type="nucleotide sequence ID" value="NZ_JBHFNQ010000214.1"/>
</dbReference>
<gene>
    <name evidence="2" type="ORF">ACE1CC_29270</name>
</gene>
<dbReference type="InterPro" id="IPR029021">
    <property type="entry name" value="Prot-tyrosine_phosphatase-like"/>
</dbReference>
<feature type="domain" description="Beta-lactamase hydrolase-like protein phosphatase-like" evidence="1">
    <location>
        <begin position="5"/>
        <end position="104"/>
    </location>
</feature>
<dbReference type="Pfam" id="PF04273">
    <property type="entry name" value="BLH_phosphatase"/>
    <property type="match status" value="1"/>
</dbReference>
<name>A0ABV4XFE7_9CYAN</name>
<dbReference type="InterPro" id="IPR005939">
    <property type="entry name" value="BLH_phosphatase-like"/>
</dbReference>
<evidence type="ECO:0000313" key="2">
    <source>
        <dbReference type="EMBL" id="MFB2880961.1"/>
    </source>
</evidence>
<evidence type="ECO:0000313" key="3">
    <source>
        <dbReference type="Proteomes" id="UP001576774"/>
    </source>
</evidence>
<keyword evidence="2" id="KW-0378">Hydrolase</keyword>
<protein>
    <submittedName>
        <fullName evidence="2">Beta-lactamase hydrolase domain-containing protein</fullName>
    </submittedName>
</protein>
<organism evidence="2 3">
    <name type="scientific">Floridaenema aerugineum BLCC-F46</name>
    <dbReference type="NCBI Taxonomy" id="3153654"/>
    <lineage>
        <taxon>Bacteria</taxon>
        <taxon>Bacillati</taxon>
        <taxon>Cyanobacteriota</taxon>
        <taxon>Cyanophyceae</taxon>
        <taxon>Oscillatoriophycideae</taxon>
        <taxon>Aerosakkonematales</taxon>
        <taxon>Aerosakkonemataceae</taxon>
        <taxon>Floridanema</taxon>
        <taxon>Floridanema aerugineum</taxon>
    </lineage>
</organism>
<proteinExistence type="predicted"/>
<sequence>MSEIKKVDETIAAGGQPTPEDLQQLAAEGFKSVINLRFPDETGFLSDEQQQAEVAGLKYAHIPLKSTEADDERTAKVLSELEALPTPVYFHCGLGGRANALALIAFATRNKLNREEVLVKAQELGINTEQPSLKQFLESLS</sequence>
<dbReference type="Gene3D" id="3.90.190.10">
    <property type="entry name" value="Protein tyrosine phosphatase superfamily"/>
    <property type="match status" value="1"/>
</dbReference>
<comment type="caution">
    <text evidence="2">The sequence shown here is derived from an EMBL/GenBank/DDBJ whole genome shotgun (WGS) entry which is preliminary data.</text>
</comment>
<dbReference type="Proteomes" id="UP001576774">
    <property type="component" value="Unassembled WGS sequence"/>
</dbReference>
<dbReference type="GO" id="GO:0016787">
    <property type="term" value="F:hydrolase activity"/>
    <property type="evidence" value="ECO:0007669"/>
    <property type="project" value="UniProtKB-KW"/>
</dbReference>
<accession>A0ABV4XFE7</accession>
<dbReference type="EMBL" id="JBHFNQ010000214">
    <property type="protein sequence ID" value="MFB2880961.1"/>
    <property type="molecule type" value="Genomic_DNA"/>
</dbReference>
<reference evidence="2 3" key="1">
    <citation type="submission" date="2024-09" db="EMBL/GenBank/DDBJ databases">
        <title>Floridaenema gen nov. (Aerosakkonemataceae, Aerosakkonematales ord. nov., Cyanobacteria) from benthic tropical and subtropical fresh waters, with the description of four new species.</title>
        <authorList>
            <person name="Moretto J.A."/>
            <person name="Berthold D.E."/>
            <person name="Lefler F.W."/>
            <person name="Huang I.-S."/>
            <person name="Laughinghouse H. IV."/>
        </authorList>
    </citation>
    <scope>NUCLEOTIDE SEQUENCE [LARGE SCALE GENOMIC DNA]</scope>
    <source>
        <strain evidence="2 3">BLCC-F46</strain>
    </source>
</reference>
<evidence type="ECO:0000259" key="1">
    <source>
        <dbReference type="Pfam" id="PF04273"/>
    </source>
</evidence>